<feature type="region of interest" description="Disordered" evidence="1">
    <location>
        <begin position="471"/>
        <end position="490"/>
    </location>
</feature>
<feature type="region of interest" description="Disordered" evidence="1">
    <location>
        <begin position="34"/>
        <end position="78"/>
    </location>
</feature>
<evidence type="ECO:0000256" key="1">
    <source>
        <dbReference type="SAM" id="MobiDB-lite"/>
    </source>
</evidence>
<feature type="compositionally biased region" description="Polar residues" evidence="1">
    <location>
        <begin position="261"/>
        <end position="273"/>
    </location>
</feature>
<dbReference type="KEGG" id="mbe:MBM_04945"/>
<proteinExistence type="predicted"/>
<dbReference type="HOGENOM" id="CLU_379914_0_0_1"/>
<evidence type="ECO:0008006" key="4">
    <source>
        <dbReference type="Google" id="ProtNLM"/>
    </source>
</evidence>
<dbReference type="InterPro" id="IPR013083">
    <property type="entry name" value="Znf_RING/FYVE/PHD"/>
</dbReference>
<keyword evidence="3" id="KW-1185">Reference proteome</keyword>
<evidence type="ECO:0000313" key="2">
    <source>
        <dbReference type="EMBL" id="EKD16476.1"/>
    </source>
</evidence>
<feature type="compositionally biased region" description="Low complexity" evidence="1">
    <location>
        <begin position="480"/>
        <end position="489"/>
    </location>
</feature>
<dbReference type="InterPro" id="IPR011011">
    <property type="entry name" value="Znf_FYVE_PHD"/>
</dbReference>
<feature type="compositionally biased region" description="Polar residues" evidence="1">
    <location>
        <begin position="384"/>
        <end position="398"/>
    </location>
</feature>
<evidence type="ECO:0000313" key="3">
    <source>
        <dbReference type="Proteomes" id="UP000006753"/>
    </source>
</evidence>
<feature type="region of interest" description="Disordered" evidence="1">
    <location>
        <begin position="495"/>
        <end position="521"/>
    </location>
</feature>
<feature type="region of interest" description="Disordered" evidence="1">
    <location>
        <begin position="187"/>
        <end position="273"/>
    </location>
</feature>
<organism evidence="2 3">
    <name type="scientific">Marssonina brunnea f. sp. multigermtubi (strain MB_m1)</name>
    <name type="common">Marssonina leaf spot fungus</name>
    <dbReference type="NCBI Taxonomy" id="1072389"/>
    <lineage>
        <taxon>Eukaryota</taxon>
        <taxon>Fungi</taxon>
        <taxon>Dikarya</taxon>
        <taxon>Ascomycota</taxon>
        <taxon>Pezizomycotina</taxon>
        <taxon>Leotiomycetes</taxon>
        <taxon>Helotiales</taxon>
        <taxon>Drepanopezizaceae</taxon>
        <taxon>Drepanopeziza</taxon>
    </lineage>
</organism>
<dbReference type="Gene3D" id="3.30.40.10">
    <property type="entry name" value="Zinc/RING finger domain, C3HC4 (zinc finger)"/>
    <property type="match status" value="1"/>
</dbReference>
<dbReference type="AlphaFoldDB" id="K1WTU5"/>
<accession>K1WTU5</accession>
<dbReference type="InParanoid" id="K1WTU5"/>
<protein>
    <recommendedName>
        <fullName evidence="4">Zinc finger PHD-type domain-containing protein</fullName>
    </recommendedName>
</protein>
<feature type="region of interest" description="Disordered" evidence="1">
    <location>
        <begin position="321"/>
        <end position="354"/>
    </location>
</feature>
<feature type="compositionally biased region" description="Basic and acidic residues" evidence="1">
    <location>
        <begin position="43"/>
        <end position="57"/>
    </location>
</feature>
<dbReference type="Proteomes" id="UP000006753">
    <property type="component" value="Unassembled WGS sequence"/>
</dbReference>
<feature type="region of interest" description="Disordered" evidence="1">
    <location>
        <begin position="367"/>
        <end position="400"/>
    </location>
</feature>
<dbReference type="SUPFAM" id="SSF57903">
    <property type="entry name" value="FYVE/PHD zinc finger"/>
    <property type="match status" value="1"/>
</dbReference>
<dbReference type="CDD" id="cd15489">
    <property type="entry name" value="PHD_SF"/>
    <property type="match status" value="1"/>
</dbReference>
<gene>
    <name evidence="2" type="ORF">MBM_04945</name>
</gene>
<reference evidence="2 3" key="1">
    <citation type="journal article" date="2012" name="BMC Genomics">
        <title>Sequencing the genome of Marssonina brunnea reveals fungus-poplar co-evolution.</title>
        <authorList>
            <person name="Zhu S."/>
            <person name="Cao Y.-Z."/>
            <person name="Jiang C."/>
            <person name="Tan B.-Y."/>
            <person name="Wang Z."/>
            <person name="Feng S."/>
            <person name="Zhang L."/>
            <person name="Su X.-H."/>
            <person name="Brejova B."/>
            <person name="Vinar T."/>
            <person name="Xu M."/>
            <person name="Wang M.-X."/>
            <person name="Zhang S.-G."/>
            <person name="Huang M.-R."/>
            <person name="Wu R."/>
            <person name="Zhou Y."/>
        </authorList>
    </citation>
    <scope>NUCLEOTIDE SEQUENCE [LARGE SCALE GENOMIC DNA]</scope>
    <source>
        <strain evidence="2 3">MB_m1</strain>
    </source>
</reference>
<sequence>MASSQPPGLASSRPRSISPRISKELRLVILQDVQPKAAVDNGPDERNVQSDLEKVNRGLDSVDDASSTTSNKSKPDPKKCWVCKKPADLSMRLVQCTKCRVAFHEGCPTPRIFGDGCVKKAQQILSGTAPSIAPRSHAEPSKSTQKSTHKPMACEVSGCPRSVPFTFTDTTVTRQLCFTHRLGQKPAAALQKPASKPATTSRPFNKTKLYPVRPDDRQFVKKRKRSSSERLATAISDGSPPHPVSKKAISAVAPSRKSVQRGPNQTTEVPQNMQNTASRDALAAPIQDFQNLLNARALQPPIAAATLVADPALQRMNLKHNAKPISTVARPPGVQNGDPQKNLAPKLSEPDVSASNNLAGEVLGQKNLHHAQDKVRPRKVAASRPQSSGEDSPSSQVDLNIRATGGNASAFSLPLSSSHDERFPPDVIPGRHLKPRPILPANEDAAATTTLLRKQFLYPKTPSPMIMTSPVNTQEEESASKPSSPSVFPLDRTFSRRITPSTHPTRRSPESSPIIPGINTPWSPVRDLGSNYENMVLNPERSPPLREVIPGINTPLSPINDFENEEEVIDQHEKSPGMESLSLMTDSYDESILDSFLKRQSERDPFYHPTARELLDTQRWSTIDPRTAWPKKLGTLQKEQKVLEIKARGSRKTNFGKHLRPHIVQERKLAGWDVHQSCERKTDQKSMEMISRLEELFGPGIGNCVPTIIDKRFVMQERGREPEPKKPGRQKATIPLRVFPMRQ</sequence>
<dbReference type="OrthoDB" id="3550599at2759"/>
<dbReference type="EMBL" id="JH921438">
    <property type="protein sequence ID" value="EKD16476.1"/>
    <property type="molecule type" value="Genomic_DNA"/>
</dbReference>
<feature type="region of interest" description="Disordered" evidence="1">
    <location>
        <begin position="128"/>
        <end position="149"/>
    </location>
</feature>
<name>K1WTU5_MARBU</name>